<accession>A0ABW1KHB6</accession>
<reference evidence="2" key="1">
    <citation type="journal article" date="2019" name="Int. J. Syst. Evol. Microbiol.">
        <title>The Global Catalogue of Microorganisms (GCM) 10K type strain sequencing project: providing services to taxonomists for standard genome sequencing and annotation.</title>
        <authorList>
            <consortium name="The Broad Institute Genomics Platform"/>
            <consortium name="The Broad Institute Genome Sequencing Center for Infectious Disease"/>
            <person name="Wu L."/>
            <person name="Ma J."/>
        </authorList>
    </citation>
    <scope>NUCLEOTIDE SEQUENCE [LARGE SCALE GENOMIC DNA]</scope>
    <source>
        <strain evidence="2">ZS-35-S2</strain>
    </source>
</reference>
<sequence>MHEDHARDRRHVQGRESMLHVIGAGFGRTGTTSLKAALERLGLGPCHTMLDLFSHPEQIPLWLEAARGKPVNWTQVYAEYGSTVDWPGARFWREIAAAFPAAKIVLTARDPKAWYDSARSSIYAAAMEPLPASGADPVFASLWHMSREVVWDGVFDGRFDDREHAIRVYEENNRRVIEEVDADRLLVFEVTEGWKPLCEFLGVPIPDEPFPHANDRAEFTAKIHGRRTAADTPG</sequence>
<dbReference type="GO" id="GO:0016740">
    <property type="term" value="F:transferase activity"/>
    <property type="evidence" value="ECO:0007669"/>
    <property type="project" value="UniProtKB-KW"/>
</dbReference>
<dbReference type="PANTHER" id="PTHR36978:SF4">
    <property type="entry name" value="P-LOOP CONTAINING NUCLEOSIDE TRIPHOSPHATE HYDROLASE PROTEIN"/>
    <property type="match status" value="1"/>
</dbReference>
<gene>
    <name evidence="1" type="ORF">ACFP2T_32660</name>
</gene>
<proteinExistence type="predicted"/>
<dbReference type="InterPro" id="IPR040632">
    <property type="entry name" value="Sulfotransfer_4"/>
</dbReference>
<dbReference type="Gene3D" id="3.40.50.300">
    <property type="entry name" value="P-loop containing nucleotide triphosphate hydrolases"/>
    <property type="match status" value="1"/>
</dbReference>
<dbReference type="Pfam" id="PF17784">
    <property type="entry name" value="Sulfotransfer_4"/>
    <property type="match status" value="1"/>
</dbReference>
<keyword evidence="1" id="KW-0808">Transferase</keyword>
<dbReference type="SUPFAM" id="SSF52540">
    <property type="entry name" value="P-loop containing nucleoside triphosphate hydrolases"/>
    <property type="match status" value="1"/>
</dbReference>
<comment type="caution">
    <text evidence="1">The sequence shown here is derived from an EMBL/GenBank/DDBJ whole genome shotgun (WGS) entry which is preliminary data.</text>
</comment>
<dbReference type="EC" id="2.8.2.-" evidence="1"/>
<dbReference type="EMBL" id="JBHSPR010000037">
    <property type="protein sequence ID" value="MFC6020910.1"/>
    <property type="molecule type" value="Genomic_DNA"/>
</dbReference>
<organism evidence="1 2">
    <name type="scientific">Plantactinospora solaniradicis</name>
    <dbReference type="NCBI Taxonomy" id="1723736"/>
    <lineage>
        <taxon>Bacteria</taxon>
        <taxon>Bacillati</taxon>
        <taxon>Actinomycetota</taxon>
        <taxon>Actinomycetes</taxon>
        <taxon>Micromonosporales</taxon>
        <taxon>Micromonosporaceae</taxon>
        <taxon>Plantactinospora</taxon>
    </lineage>
</organism>
<protein>
    <submittedName>
        <fullName evidence="1">Sulfotransferase family protein</fullName>
        <ecNumber evidence="1">2.8.2.-</ecNumber>
    </submittedName>
</protein>
<dbReference type="Proteomes" id="UP001596203">
    <property type="component" value="Unassembled WGS sequence"/>
</dbReference>
<keyword evidence="2" id="KW-1185">Reference proteome</keyword>
<evidence type="ECO:0000313" key="2">
    <source>
        <dbReference type="Proteomes" id="UP001596203"/>
    </source>
</evidence>
<name>A0ABW1KHB6_9ACTN</name>
<dbReference type="PANTHER" id="PTHR36978">
    <property type="entry name" value="P-LOOP CONTAINING NUCLEOTIDE TRIPHOSPHATE HYDROLASE"/>
    <property type="match status" value="1"/>
</dbReference>
<evidence type="ECO:0000313" key="1">
    <source>
        <dbReference type="EMBL" id="MFC6020910.1"/>
    </source>
</evidence>
<dbReference type="InterPro" id="IPR027417">
    <property type="entry name" value="P-loop_NTPase"/>
</dbReference>